<keyword evidence="3" id="KW-1185">Reference proteome</keyword>
<dbReference type="EMBL" id="VSRR010116372">
    <property type="protein sequence ID" value="MPC98961.1"/>
    <property type="molecule type" value="Genomic_DNA"/>
</dbReference>
<name>A0A5B7JLN7_PORTR</name>
<evidence type="ECO:0000313" key="2">
    <source>
        <dbReference type="EMBL" id="MPC98961.1"/>
    </source>
</evidence>
<feature type="compositionally biased region" description="Acidic residues" evidence="1">
    <location>
        <begin position="71"/>
        <end position="82"/>
    </location>
</feature>
<proteinExistence type="predicted"/>
<dbReference type="Proteomes" id="UP000324222">
    <property type="component" value="Unassembled WGS sequence"/>
</dbReference>
<accession>A0A5B7JLN7</accession>
<evidence type="ECO:0000256" key="1">
    <source>
        <dbReference type="SAM" id="MobiDB-lite"/>
    </source>
</evidence>
<gene>
    <name evidence="2" type="ORF">E2C01_094352</name>
</gene>
<feature type="compositionally biased region" description="Gly residues" evidence="1">
    <location>
        <begin position="14"/>
        <end position="26"/>
    </location>
</feature>
<protein>
    <submittedName>
        <fullName evidence="2">Uncharacterized protein</fullName>
    </submittedName>
</protein>
<feature type="region of interest" description="Disordered" evidence="1">
    <location>
        <begin position="1"/>
        <end position="27"/>
    </location>
</feature>
<organism evidence="2 3">
    <name type="scientific">Portunus trituberculatus</name>
    <name type="common">Swimming crab</name>
    <name type="synonym">Neptunus trituberculatus</name>
    <dbReference type="NCBI Taxonomy" id="210409"/>
    <lineage>
        <taxon>Eukaryota</taxon>
        <taxon>Metazoa</taxon>
        <taxon>Ecdysozoa</taxon>
        <taxon>Arthropoda</taxon>
        <taxon>Crustacea</taxon>
        <taxon>Multicrustacea</taxon>
        <taxon>Malacostraca</taxon>
        <taxon>Eumalacostraca</taxon>
        <taxon>Eucarida</taxon>
        <taxon>Decapoda</taxon>
        <taxon>Pleocyemata</taxon>
        <taxon>Brachyura</taxon>
        <taxon>Eubrachyura</taxon>
        <taxon>Portunoidea</taxon>
        <taxon>Portunidae</taxon>
        <taxon>Portuninae</taxon>
        <taxon>Portunus</taxon>
    </lineage>
</organism>
<comment type="caution">
    <text evidence="2">The sequence shown here is derived from an EMBL/GenBank/DDBJ whole genome shotgun (WGS) entry which is preliminary data.</text>
</comment>
<reference evidence="2 3" key="1">
    <citation type="submission" date="2019-05" db="EMBL/GenBank/DDBJ databases">
        <title>Another draft genome of Portunus trituberculatus and its Hox gene families provides insights of decapod evolution.</title>
        <authorList>
            <person name="Jeong J.-H."/>
            <person name="Song I."/>
            <person name="Kim S."/>
            <person name="Choi T."/>
            <person name="Kim D."/>
            <person name="Ryu S."/>
            <person name="Kim W."/>
        </authorList>
    </citation>
    <scope>NUCLEOTIDE SEQUENCE [LARGE SCALE GENOMIC DNA]</scope>
    <source>
        <tissue evidence="2">Muscle</tissue>
    </source>
</reference>
<dbReference type="AlphaFoldDB" id="A0A5B7JLN7"/>
<feature type="region of interest" description="Disordered" evidence="1">
    <location>
        <begin position="68"/>
        <end position="90"/>
    </location>
</feature>
<sequence length="90" mass="10111">MPQGTKGETKGGRQTWGGVKGKGMGMGEDHLQSLQKVVTKPTSRAVHYKPRDKSKCMLSQTNTIIIPNAREEEEEEEEEEETQAVRVNQR</sequence>
<evidence type="ECO:0000313" key="3">
    <source>
        <dbReference type="Proteomes" id="UP000324222"/>
    </source>
</evidence>